<name>A0ABX2ISH8_9RHOB</name>
<reference evidence="1 2" key="1">
    <citation type="submission" date="2020-06" db="EMBL/GenBank/DDBJ databases">
        <title>Sulfitobacter algicola sp. nov., isolated from green algae.</title>
        <authorList>
            <person name="Wang C."/>
        </authorList>
    </citation>
    <scope>NUCLEOTIDE SEQUENCE [LARGE SCALE GENOMIC DNA]</scope>
    <source>
        <strain evidence="1 2">1151</strain>
    </source>
</reference>
<evidence type="ECO:0000313" key="1">
    <source>
        <dbReference type="EMBL" id="NSX55265.1"/>
    </source>
</evidence>
<comment type="caution">
    <text evidence="1">The sequence shown here is derived from an EMBL/GenBank/DDBJ whole genome shotgun (WGS) entry which is preliminary data.</text>
</comment>
<protein>
    <submittedName>
        <fullName evidence="1">Uncharacterized protein</fullName>
    </submittedName>
</protein>
<dbReference type="Proteomes" id="UP000777935">
    <property type="component" value="Unassembled WGS sequence"/>
</dbReference>
<keyword evidence="2" id="KW-1185">Reference proteome</keyword>
<evidence type="ECO:0000313" key="2">
    <source>
        <dbReference type="Proteomes" id="UP000777935"/>
    </source>
</evidence>
<proteinExistence type="predicted"/>
<organism evidence="1 2">
    <name type="scientific">Parasulfitobacter algicola</name>
    <dbReference type="NCBI Taxonomy" id="2614809"/>
    <lineage>
        <taxon>Bacteria</taxon>
        <taxon>Pseudomonadati</taxon>
        <taxon>Pseudomonadota</taxon>
        <taxon>Alphaproteobacteria</taxon>
        <taxon>Rhodobacterales</taxon>
        <taxon>Roseobacteraceae</taxon>
        <taxon>Parasulfitobacter</taxon>
    </lineage>
</organism>
<dbReference type="EMBL" id="JABUFE010000005">
    <property type="protein sequence ID" value="NSX55265.1"/>
    <property type="molecule type" value="Genomic_DNA"/>
</dbReference>
<gene>
    <name evidence="1" type="ORF">HRQ87_10665</name>
</gene>
<sequence>MFYITKAGEDYPDPYDIGWLHLKDKKTGLSSEDAQSSKNYMVYVELLNFFGMAYTAYINSTKESYTFDDGHKSIFDGDRKIASLSFPGIKIEMDLKEVLQELQETLKQSCIDLAKHPDSNNSIILDLKDSFEISKNL</sequence>
<accession>A0ABX2ISH8</accession>